<evidence type="ECO:0000313" key="1">
    <source>
        <dbReference type="EMBL" id="CEM40318.1"/>
    </source>
</evidence>
<organism evidence="1">
    <name type="scientific">Chromera velia CCMP2878</name>
    <dbReference type="NCBI Taxonomy" id="1169474"/>
    <lineage>
        <taxon>Eukaryota</taxon>
        <taxon>Sar</taxon>
        <taxon>Alveolata</taxon>
        <taxon>Colpodellida</taxon>
        <taxon>Chromeraceae</taxon>
        <taxon>Chromera</taxon>
    </lineage>
</organism>
<reference evidence="1" key="1">
    <citation type="submission" date="2014-11" db="EMBL/GenBank/DDBJ databases">
        <authorList>
            <person name="Otto D Thomas"/>
            <person name="Naeem Raeece"/>
        </authorList>
    </citation>
    <scope>NUCLEOTIDE SEQUENCE</scope>
</reference>
<dbReference type="VEuPathDB" id="CryptoDB:Cvel_25223"/>
<protein>
    <submittedName>
        <fullName evidence="1">Uncharacterized protein</fullName>
    </submittedName>
</protein>
<name>A0A0G4H8M7_9ALVE</name>
<gene>
    <name evidence="1" type="ORF">Cvel_25223</name>
</gene>
<dbReference type="EMBL" id="CDMZ01002015">
    <property type="protein sequence ID" value="CEM40318.1"/>
    <property type="molecule type" value="Genomic_DNA"/>
</dbReference>
<proteinExistence type="predicted"/>
<dbReference type="AlphaFoldDB" id="A0A0G4H8M7"/>
<sequence length="262" mass="28783">MHSTAKPHILPPSWAPTPQHPVLDSVALTIPPGPWRAIEGVEKEFGVKLHFLGHVLSAKRKLGWKVEVRGSPEACRGVIEDIKRIAFNPNFSDHASAHEEEAQQPVSASDKEWMKSMVTIYGEDLIGDLMGLVARRESWSAEWESILGGPLDRIQKGREDDATLEKPKTPQLLQDLEEGGKIAPRTSRRGPGGNVIDGRQVINHVHLGFEAGKNQRNPLSGYDGKKDSCLHSYQNITLTYVPGLKLALNTNQSSGNWVDAGA</sequence>
<accession>A0A0G4H8M7</accession>